<accession>A0ABR0IWZ7</accession>
<organism evidence="2 3">
    <name type="scientific">Exophiala sideris</name>
    <dbReference type="NCBI Taxonomy" id="1016849"/>
    <lineage>
        <taxon>Eukaryota</taxon>
        <taxon>Fungi</taxon>
        <taxon>Dikarya</taxon>
        <taxon>Ascomycota</taxon>
        <taxon>Pezizomycotina</taxon>
        <taxon>Eurotiomycetes</taxon>
        <taxon>Chaetothyriomycetidae</taxon>
        <taxon>Chaetothyriales</taxon>
        <taxon>Herpotrichiellaceae</taxon>
        <taxon>Exophiala</taxon>
    </lineage>
</organism>
<proteinExistence type="predicted"/>
<reference evidence="2 3" key="1">
    <citation type="submission" date="2023-08" db="EMBL/GenBank/DDBJ databases">
        <title>Black Yeasts Isolated from many extreme environments.</title>
        <authorList>
            <person name="Coleine C."/>
            <person name="Stajich J.E."/>
            <person name="Selbmann L."/>
        </authorList>
    </citation>
    <scope>NUCLEOTIDE SEQUENCE [LARGE SCALE GENOMIC DNA]</scope>
    <source>
        <strain evidence="2 3">CCFEE 6328</strain>
    </source>
</reference>
<keyword evidence="1" id="KW-0732">Signal</keyword>
<dbReference type="Gene3D" id="3.40.630.10">
    <property type="entry name" value="Zn peptidases"/>
    <property type="match status" value="1"/>
</dbReference>
<dbReference type="Proteomes" id="UP001345691">
    <property type="component" value="Unassembled WGS sequence"/>
</dbReference>
<evidence type="ECO:0008006" key="4">
    <source>
        <dbReference type="Google" id="ProtNLM"/>
    </source>
</evidence>
<comment type="caution">
    <text evidence="2">The sequence shown here is derived from an EMBL/GenBank/DDBJ whole genome shotgun (WGS) entry which is preliminary data.</text>
</comment>
<gene>
    <name evidence="2" type="ORF">LTR69_011160</name>
</gene>
<evidence type="ECO:0000313" key="2">
    <source>
        <dbReference type="EMBL" id="KAK5049196.1"/>
    </source>
</evidence>
<protein>
    <recommendedName>
        <fullName evidence="4">Peptide hydrolase</fullName>
    </recommendedName>
</protein>
<feature type="signal peptide" evidence="1">
    <location>
        <begin position="1"/>
        <end position="21"/>
    </location>
</feature>
<evidence type="ECO:0000256" key="1">
    <source>
        <dbReference type="SAM" id="SignalP"/>
    </source>
</evidence>
<name>A0ABR0IWZ7_9EURO</name>
<sequence>MHLWVFFVVAVPFLLFSIVKEPDVDLIVSYPLTVNDPPATQKLTEVFTSYFDNNRTWEAPRHTASEDFSLLASSIKVPSIFWNFGGVDPEKWEQYERTRDPKLIPNSHQDNYAPVIEPTLKTGIDAMSLAALTFLKIDAVDGG</sequence>
<dbReference type="EMBL" id="JAVRRF010000047">
    <property type="protein sequence ID" value="KAK5049196.1"/>
    <property type="molecule type" value="Genomic_DNA"/>
</dbReference>
<feature type="chain" id="PRO_5046030798" description="Peptide hydrolase" evidence="1">
    <location>
        <begin position="22"/>
        <end position="143"/>
    </location>
</feature>
<evidence type="ECO:0000313" key="3">
    <source>
        <dbReference type="Proteomes" id="UP001345691"/>
    </source>
</evidence>
<keyword evidence="3" id="KW-1185">Reference proteome</keyword>
<dbReference type="SUPFAM" id="SSF53187">
    <property type="entry name" value="Zn-dependent exopeptidases"/>
    <property type="match status" value="1"/>
</dbReference>